<name>A0ACB8D5I5_DERSI</name>
<dbReference type="Proteomes" id="UP000821865">
    <property type="component" value="Chromosome 3"/>
</dbReference>
<evidence type="ECO:0000313" key="2">
    <source>
        <dbReference type="Proteomes" id="UP000821865"/>
    </source>
</evidence>
<organism evidence="1 2">
    <name type="scientific">Dermacentor silvarum</name>
    <name type="common">Tick</name>
    <dbReference type="NCBI Taxonomy" id="543639"/>
    <lineage>
        <taxon>Eukaryota</taxon>
        <taxon>Metazoa</taxon>
        <taxon>Ecdysozoa</taxon>
        <taxon>Arthropoda</taxon>
        <taxon>Chelicerata</taxon>
        <taxon>Arachnida</taxon>
        <taxon>Acari</taxon>
        <taxon>Parasitiformes</taxon>
        <taxon>Ixodida</taxon>
        <taxon>Ixodoidea</taxon>
        <taxon>Ixodidae</taxon>
        <taxon>Rhipicephalinae</taxon>
        <taxon>Dermacentor</taxon>
    </lineage>
</organism>
<evidence type="ECO:0000313" key="1">
    <source>
        <dbReference type="EMBL" id="KAH7959630.1"/>
    </source>
</evidence>
<keyword evidence="2" id="KW-1185">Reference proteome</keyword>
<dbReference type="EMBL" id="CM023472">
    <property type="protein sequence ID" value="KAH7959630.1"/>
    <property type="molecule type" value="Genomic_DNA"/>
</dbReference>
<gene>
    <name evidence="1" type="ORF">HPB49_012623</name>
</gene>
<proteinExistence type="predicted"/>
<comment type="caution">
    <text evidence="1">The sequence shown here is derived from an EMBL/GenBank/DDBJ whole genome shotgun (WGS) entry which is preliminary data.</text>
</comment>
<accession>A0ACB8D5I5</accession>
<reference evidence="1" key="1">
    <citation type="submission" date="2020-05" db="EMBL/GenBank/DDBJ databases">
        <title>Large-scale comparative analyses of tick genomes elucidate their genetic diversity and vector capacities.</title>
        <authorList>
            <person name="Jia N."/>
            <person name="Wang J."/>
            <person name="Shi W."/>
            <person name="Du L."/>
            <person name="Sun Y."/>
            <person name="Zhan W."/>
            <person name="Jiang J."/>
            <person name="Wang Q."/>
            <person name="Zhang B."/>
            <person name="Ji P."/>
            <person name="Sakyi L.B."/>
            <person name="Cui X."/>
            <person name="Yuan T."/>
            <person name="Jiang B."/>
            <person name="Yang W."/>
            <person name="Lam T.T.-Y."/>
            <person name="Chang Q."/>
            <person name="Ding S."/>
            <person name="Wang X."/>
            <person name="Zhu J."/>
            <person name="Ruan X."/>
            <person name="Zhao L."/>
            <person name="Wei J."/>
            <person name="Que T."/>
            <person name="Du C."/>
            <person name="Cheng J."/>
            <person name="Dai P."/>
            <person name="Han X."/>
            <person name="Huang E."/>
            <person name="Gao Y."/>
            <person name="Liu J."/>
            <person name="Shao H."/>
            <person name="Ye R."/>
            <person name="Li L."/>
            <person name="Wei W."/>
            <person name="Wang X."/>
            <person name="Wang C."/>
            <person name="Yang T."/>
            <person name="Huo Q."/>
            <person name="Li W."/>
            <person name="Guo W."/>
            <person name="Chen H."/>
            <person name="Zhou L."/>
            <person name="Ni X."/>
            <person name="Tian J."/>
            <person name="Zhou Y."/>
            <person name="Sheng Y."/>
            <person name="Liu T."/>
            <person name="Pan Y."/>
            <person name="Xia L."/>
            <person name="Li J."/>
            <person name="Zhao F."/>
            <person name="Cao W."/>
        </authorList>
    </citation>
    <scope>NUCLEOTIDE SEQUENCE</scope>
    <source>
        <strain evidence="1">Dsil-2018</strain>
    </source>
</reference>
<sequence>MTVRVPRPRRPRTRDSSVKRQRRSRRSSRPALARGPAPRSRSSTLRRFRSLRVGTSEISPREDLVVENPNRRKLEACLVTTIMVVVVCIMGLLLFVVIELQPAGE</sequence>
<protein>
    <submittedName>
        <fullName evidence="1">Uncharacterized protein</fullName>
    </submittedName>
</protein>